<comment type="caution">
    <text evidence="1">The sequence shown here is derived from an EMBL/GenBank/DDBJ whole genome shotgun (WGS) entry which is preliminary data.</text>
</comment>
<gene>
    <name evidence="1" type="ORF">XD92_1095</name>
</gene>
<dbReference type="AlphaFoldDB" id="A0A101HH27"/>
<evidence type="ECO:0000313" key="2">
    <source>
        <dbReference type="Proteomes" id="UP000053860"/>
    </source>
</evidence>
<accession>A0A101HH27</accession>
<reference evidence="2" key="1">
    <citation type="journal article" date="2015" name="MBio">
        <title>Genome-Resolved Metagenomic Analysis Reveals Roles for Candidate Phyla and Other Microbial Community Members in Biogeochemical Transformations in Oil Reservoirs.</title>
        <authorList>
            <person name="Hu P."/>
            <person name="Tom L."/>
            <person name="Singh A."/>
            <person name="Thomas B.C."/>
            <person name="Baker B.J."/>
            <person name="Piceno Y.M."/>
            <person name="Andersen G.L."/>
            <person name="Banfield J.F."/>
        </authorList>
    </citation>
    <scope>NUCLEOTIDE SEQUENCE [LARGE SCALE GENOMIC DNA]</scope>
</reference>
<sequence length="31" mass="3651">VHRYLKAIEEMGFEHVKGFVFYVKLGKVVQV</sequence>
<feature type="non-terminal residue" evidence="1">
    <location>
        <position position="1"/>
    </location>
</feature>
<proteinExistence type="predicted"/>
<organism evidence="1 2">
    <name type="scientific">Proteiniphilum acetatigenes</name>
    <dbReference type="NCBI Taxonomy" id="294710"/>
    <lineage>
        <taxon>Bacteria</taxon>
        <taxon>Pseudomonadati</taxon>
        <taxon>Bacteroidota</taxon>
        <taxon>Bacteroidia</taxon>
        <taxon>Bacteroidales</taxon>
        <taxon>Dysgonomonadaceae</taxon>
        <taxon>Proteiniphilum</taxon>
    </lineage>
</organism>
<dbReference type="Proteomes" id="UP000053860">
    <property type="component" value="Unassembled WGS sequence"/>
</dbReference>
<protein>
    <submittedName>
        <fullName evidence="1">Uncharacterized protein</fullName>
    </submittedName>
</protein>
<evidence type="ECO:0000313" key="1">
    <source>
        <dbReference type="EMBL" id="KUK76715.1"/>
    </source>
</evidence>
<name>A0A101HH27_9BACT</name>
<dbReference type="EMBL" id="LGGN01000211">
    <property type="protein sequence ID" value="KUK76715.1"/>
    <property type="molecule type" value="Genomic_DNA"/>
</dbReference>